<keyword evidence="2" id="KW-1185">Reference proteome</keyword>
<name>A0A1M6EFX8_9FIRM</name>
<evidence type="ECO:0000313" key="1">
    <source>
        <dbReference type="EMBL" id="SHI84230.1"/>
    </source>
</evidence>
<gene>
    <name evidence="1" type="ORF">SAMN02745176_01537</name>
</gene>
<protein>
    <submittedName>
        <fullName evidence="1">Uncharacterized protein</fullName>
    </submittedName>
</protein>
<dbReference type="GO" id="GO:0003677">
    <property type="term" value="F:DNA binding"/>
    <property type="evidence" value="ECO:0007669"/>
    <property type="project" value="InterPro"/>
</dbReference>
<sequence length="536" mass="62480">MVNMKFGECLKLLLSTLGVSMNQLSKAINVDNSLVNRWIHDKRVPMYNTPYIERISGYLSKNVNNTFQMQHLNKIFMDICENISSEDSIEEKIRKVLSETQGYSIECKKKEKISNGPNKDNLSNKLSDDLPYNPSNCIGLSNEDKIIIGKSNVLSAGMHLLKTASQNCGSGNAIYISLINDINISFQYPDLVYFREIISKAINCGWNIILFIRISNNINRIIELINFAKPLIKTGKFHPYYLKRYDVSSTGKENLCIPGIGALSCFLTNPLSGMDCAFYFKTEVAIDIIKNYFNVLLSTCAQPIFNYYPENDYFKYNHYVIENEESIGNRTLYKYCFSLLTIPKNLYIKILNKMGLSRNEIFASQEYYDRRLKAFLSNVENYEYKDIYCYDSVVQLIKHQQFFIYYHMGVRPVNLEVKDVIEILNNVISLLKRYKNYNIAFNNKYPNYISKDYISEGNEFYCMVKERQAVLLEAYEPSKNMPLMRLSIEEPMVVKACQEYFNEKWEHIAPINKDKNEVINWIQEQIKLLEKKMKIS</sequence>
<dbReference type="Gene3D" id="1.10.260.40">
    <property type="entry name" value="lambda repressor-like DNA-binding domains"/>
    <property type="match status" value="1"/>
</dbReference>
<dbReference type="InterPro" id="IPR010982">
    <property type="entry name" value="Lambda_DNA-bd_dom_sf"/>
</dbReference>
<dbReference type="Proteomes" id="UP000184442">
    <property type="component" value="Unassembled WGS sequence"/>
</dbReference>
<accession>A0A1M6EFX8</accession>
<organism evidence="1 2">
    <name type="scientific">Lutispora thermophila DSM 19022</name>
    <dbReference type="NCBI Taxonomy" id="1122184"/>
    <lineage>
        <taxon>Bacteria</taxon>
        <taxon>Bacillati</taxon>
        <taxon>Bacillota</taxon>
        <taxon>Clostridia</taxon>
        <taxon>Lutisporales</taxon>
        <taxon>Lutisporaceae</taxon>
        <taxon>Lutispora</taxon>
    </lineage>
</organism>
<dbReference type="AlphaFoldDB" id="A0A1M6EFX8"/>
<dbReference type="OrthoDB" id="2491297at2"/>
<reference evidence="1 2" key="1">
    <citation type="submission" date="2016-11" db="EMBL/GenBank/DDBJ databases">
        <authorList>
            <person name="Jaros S."/>
            <person name="Januszkiewicz K."/>
            <person name="Wedrychowicz H."/>
        </authorList>
    </citation>
    <scope>NUCLEOTIDE SEQUENCE [LARGE SCALE GENOMIC DNA]</scope>
    <source>
        <strain evidence="1 2">DSM 19022</strain>
    </source>
</reference>
<proteinExistence type="predicted"/>
<dbReference type="EMBL" id="FQZS01000009">
    <property type="protein sequence ID" value="SHI84230.1"/>
    <property type="molecule type" value="Genomic_DNA"/>
</dbReference>
<dbReference type="SUPFAM" id="SSF47413">
    <property type="entry name" value="lambda repressor-like DNA-binding domains"/>
    <property type="match status" value="1"/>
</dbReference>
<dbReference type="STRING" id="1122184.SAMN02745176_01537"/>
<dbReference type="RefSeq" id="WP_073025639.1">
    <property type="nucleotide sequence ID" value="NZ_FQZS01000009.1"/>
</dbReference>
<evidence type="ECO:0000313" key="2">
    <source>
        <dbReference type="Proteomes" id="UP000184442"/>
    </source>
</evidence>